<dbReference type="Gene3D" id="3.40.50.300">
    <property type="entry name" value="P-loop containing nucleotide triphosphate hydrolases"/>
    <property type="match status" value="1"/>
</dbReference>
<protein>
    <submittedName>
        <fullName evidence="1">TniB family NTP-binding protein</fullName>
    </submittedName>
</protein>
<dbReference type="Proteomes" id="UP001227386">
    <property type="component" value="Chromosome"/>
</dbReference>
<dbReference type="RefSeq" id="WP_280944940.1">
    <property type="nucleotide sequence ID" value="NZ_CP123771.1"/>
</dbReference>
<keyword evidence="2" id="KW-1185">Reference proteome</keyword>
<proteinExistence type="predicted"/>
<dbReference type="InterPro" id="IPR008868">
    <property type="entry name" value="TniB"/>
</dbReference>
<accession>A0ABY8PLV8</accession>
<sequence>MIKKDLWVHHSQYDQIEFIMKMMMNNHGNQISAECLAVLGPTGAGKTSFLEARKRSGDAWAHKLIHFHVKPEIGYRKFVTQLFGAVGEPRHADAGVRGTFSYENFAEVLRLKEKCGLAFDDFHDLGKNKRDQLDQILTLIRGLTAKPCSLSIFGFGLPGAENLFKNEDQLARRVERIKLNPWQERDPELLDFLDMLEQLYPLRERSYLTDPTIVRTLHQHSMGVIGIMVNLLKSAACYGIATGIEKITVENIILGHKAPSGWVRHLGDSYLESLA</sequence>
<organism evidence="1 2">
    <name type="scientific">Pseudomonas viciae</name>
    <dbReference type="NCBI Taxonomy" id="2505979"/>
    <lineage>
        <taxon>Bacteria</taxon>
        <taxon>Pseudomonadati</taxon>
        <taxon>Pseudomonadota</taxon>
        <taxon>Gammaproteobacteria</taxon>
        <taxon>Pseudomonadales</taxon>
        <taxon>Pseudomonadaceae</taxon>
        <taxon>Pseudomonas</taxon>
    </lineage>
</organism>
<reference evidence="1 2" key="1">
    <citation type="journal article" date="2012" name="Appl. Soil Ecol.">
        <title>Isolation and characterization of new plant growth-promoting bacterial endophytes.</title>
        <authorList>
            <person name="Rashid S."/>
            <person name="Charles T.C."/>
            <person name="Glick B.R."/>
        </authorList>
    </citation>
    <scope>NUCLEOTIDE SEQUENCE [LARGE SCALE GENOMIC DNA]</scope>
    <source>
        <strain evidence="1 2">YsS1</strain>
    </source>
</reference>
<dbReference type="InterPro" id="IPR027417">
    <property type="entry name" value="P-loop_NTPase"/>
</dbReference>
<evidence type="ECO:0000313" key="2">
    <source>
        <dbReference type="Proteomes" id="UP001227386"/>
    </source>
</evidence>
<dbReference type="EMBL" id="CP123771">
    <property type="protein sequence ID" value="WGO96200.1"/>
    <property type="molecule type" value="Genomic_DNA"/>
</dbReference>
<dbReference type="Pfam" id="PF05621">
    <property type="entry name" value="TniB"/>
    <property type="match status" value="1"/>
</dbReference>
<gene>
    <name evidence="1" type="ORF">QCD61_14210</name>
</gene>
<dbReference type="SUPFAM" id="SSF52540">
    <property type="entry name" value="P-loop containing nucleoside triphosphate hydrolases"/>
    <property type="match status" value="1"/>
</dbReference>
<evidence type="ECO:0000313" key="1">
    <source>
        <dbReference type="EMBL" id="WGO96200.1"/>
    </source>
</evidence>
<name>A0ABY8PLV8_9PSED</name>